<accession>A0A8H8RQ43</accession>
<dbReference type="PROSITE" id="PS50076">
    <property type="entry name" value="DNAJ_2"/>
    <property type="match status" value="1"/>
</dbReference>
<dbReference type="Pfam" id="PF00226">
    <property type="entry name" value="DnaJ"/>
    <property type="match status" value="1"/>
</dbReference>
<sequence>MAPVAITHDYYTILEVAPTASLETITKSYRRLALLRHPDKNPSCDATNLFQLLSMGHDILKDESNRREYDRIYPQIAKTRPTTTQQTPRKPGTKPAPTPSTSQSKTRPTTTPQTPRNPYPKTWSNTIIFFRIQDAFNYHASPQT</sequence>
<gene>
    <name evidence="3" type="primary">dnaJ_3</name>
    <name evidence="3" type="ORF">LSUB1_G006327</name>
</gene>
<organism evidence="3 4">
    <name type="scientific">Lachnellula subtilissima</name>
    <dbReference type="NCBI Taxonomy" id="602034"/>
    <lineage>
        <taxon>Eukaryota</taxon>
        <taxon>Fungi</taxon>
        <taxon>Dikarya</taxon>
        <taxon>Ascomycota</taxon>
        <taxon>Pezizomycotina</taxon>
        <taxon>Leotiomycetes</taxon>
        <taxon>Helotiales</taxon>
        <taxon>Lachnaceae</taxon>
        <taxon>Lachnellula</taxon>
    </lineage>
</organism>
<evidence type="ECO:0000313" key="4">
    <source>
        <dbReference type="Proteomes" id="UP000462212"/>
    </source>
</evidence>
<dbReference type="PROSITE" id="PS00636">
    <property type="entry name" value="DNAJ_1"/>
    <property type="match status" value="1"/>
</dbReference>
<feature type="region of interest" description="Disordered" evidence="1">
    <location>
        <begin position="61"/>
        <end position="122"/>
    </location>
</feature>
<name>A0A8H8RQ43_9HELO</name>
<dbReference type="InterPro" id="IPR018253">
    <property type="entry name" value="DnaJ_domain_CS"/>
</dbReference>
<comment type="caution">
    <text evidence="3">The sequence shown here is derived from an EMBL/GenBank/DDBJ whole genome shotgun (WGS) entry which is preliminary data.</text>
</comment>
<dbReference type="PANTHER" id="PTHR43908">
    <property type="entry name" value="AT29763P-RELATED"/>
    <property type="match status" value="1"/>
</dbReference>
<feature type="compositionally biased region" description="Basic and acidic residues" evidence="1">
    <location>
        <begin position="61"/>
        <end position="71"/>
    </location>
</feature>
<dbReference type="InterPro" id="IPR036869">
    <property type="entry name" value="J_dom_sf"/>
</dbReference>
<dbReference type="SMART" id="SM00271">
    <property type="entry name" value="DnaJ"/>
    <property type="match status" value="1"/>
</dbReference>
<evidence type="ECO:0000259" key="2">
    <source>
        <dbReference type="PROSITE" id="PS50076"/>
    </source>
</evidence>
<feature type="domain" description="J" evidence="2">
    <location>
        <begin position="9"/>
        <end position="73"/>
    </location>
</feature>
<protein>
    <submittedName>
        <fullName evidence="3">Chaperone protein DnaJ</fullName>
    </submittedName>
</protein>
<dbReference type="Gene3D" id="1.10.287.110">
    <property type="entry name" value="DnaJ domain"/>
    <property type="match status" value="1"/>
</dbReference>
<dbReference type="Proteomes" id="UP000462212">
    <property type="component" value="Unassembled WGS sequence"/>
</dbReference>
<dbReference type="GO" id="GO:0030544">
    <property type="term" value="F:Hsp70 protein binding"/>
    <property type="evidence" value="ECO:0007669"/>
    <property type="project" value="TreeGrafter"/>
</dbReference>
<feature type="compositionally biased region" description="Low complexity" evidence="1">
    <location>
        <begin position="78"/>
        <end position="120"/>
    </location>
</feature>
<keyword evidence="4" id="KW-1185">Reference proteome</keyword>
<dbReference type="OrthoDB" id="442087at2759"/>
<dbReference type="GO" id="GO:0071218">
    <property type="term" value="P:cellular response to misfolded protein"/>
    <property type="evidence" value="ECO:0007669"/>
    <property type="project" value="TreeGrafter"/>
</dbReference>
<dbReference type="InterPro" id="IPR051100">
    <property type="entry name" value="DnaJ_subfamily_B/C"/>
</dbReference>
<dbReference type="PRINTS" id="PR00625">
    <property type="entry name" value="JDOMAIN"/>
</dbReference>
<dbReference type="InterPro" id="IPR001623">
    <property type="entry name" value="DnaJ_domain"/>
</dbReference>
<proteinExistence type="predicted"/>
<dbReference type="PANTHER" id="PTHR43908:SF3">
    <property type="entry name" value="AT29763P-RELATED"/>
    <property type="match status" value="1"/>
</dbReference>
<dbReference type="GO" id="GO:0005789">
    <property type="term" value="C:endoplasmic reticulum membrane"/>
    <property type="evidence" value="ECO:0007669"/>
    <property type="project" value="TreeGrafter"/>
</dbReference>
<dbReference type="EMBL" id="QGMJ01000276">
    <property type="protein sequence ID" value="TVY38564.1"/>
    <property type="molecule type" value="Genomic_DNA"/>
</dbReference>
<dbReference type="CDD" id="cd06257">
    <property type="entry name" value="DnaJ"/>
    <property type="match status" value="1"/>
</dbReference>
<dbReference type="SUPFAM" id="SSF46565">
    <property type="entry name" value="Chaperone J-domain"/>
    <property type="match status" value="1"/>
</dbReference>
<dbReference type="AlphaFoldDB" id="A0A8H8RQ43"/>
<reference evidence="3 4" key="1">
    <citation type="submission" date="2018-05" db="EMBL/GenBank/DDBJ databases">
        <title>Genome sequencing and assembly of the regulated plant pathogen Lachnellula willkommii and related sister species for the development of diagnostic species identification markers.</title>
        <authorList>
            <person name="Giroux E."/>
            <person name="Bilodeau G."/>
        </authorList>
    </citation>
    <scope>NUCLEOTIDE SEQUENCE [LARGE SCALE GENOMIC DNA]</scope>
    <source>
        <strain evidence="3 4">CBS 197.66</strain>
    </source>
</reference>
<evidence type="ECO:0000256" key="1">
    <source>
        <dbReference type="SAM" id="MobiDB-lite"/>
    </source>
</evidence>
<evidence type="ECO:0000313" key="3">
    <source>
        <dbReference type="EMBL" id="TVY38564.1"/>
    </source>
</evidence>